<feature type="domain" description="Phage FDXHR zinc binding" evidence="2">
    <location>
        <begin position="7"/>
        <end position="52"/>
    </location>
</feature>
<feature type="region of interest" description="Disordered" evidence="1">
    <location>
        <begin position="71"/>
        <end position="98"/>
    </location>
</feature>
<gene>
    <name evidence="3" type="ORF">ACFQE5_15220</name>
</gene>
<dbReference type="EMBL" id="JBHSQW010000031">
    <property type="protein sequence ID" value="MFC5995564.1"/>
    <property type="molecule type" value="Genomic_DNA"/>
</dbReference>
<dbReference type="Pfam" id="PF24071">
    <property type="entry name" value="Phage_zn_bind_3"/>
    <property type="match status" value="1"/>
</dbReference>
<accession>A0ABW1J404</accession>
<evidence type="ECO:0000259" key="2">
    <source>
        <dbReference type="Pfam" id="PF24071"/>
    </source>
</evidence>
<reference evidence="4" key="1">
    <citation type="journal article" date="2019" name="Int. J. Syst. Evol. Microbiol.">
        <title>The Global Catalogue of Microorganisms (GCM) 10K type strain sequencing project: providing services to taxonomists for standard genome sequencing and annotation.</title>
        <authorList>
            <consortium name="The Broad Institute Genomics Platform"/>
            <consortium name="The Broad Institute Genome Sequencing Center for Infectious Disease"/>
            <person name="Wu L."/>
            <person name="Ma J."/>
        </authorList>
    </citation>
    <scope>NUCLEOTIDE SEQUENCE [LARGE SCALE GENOMIC DNA]</scope>
    <source>
        <strain evidence="4">CCM 8391</strain>
    </source>
</reference>
<protein>
    <recommendedName>
        <fullName evidence="2">Phage FDXHR zinc binding domain-containing protein</fullName>
    </recommendedName>
</protein>
<proteinExistence type="predicted"/>
<comment type="caution">
    <text evidence="3">The sequence shown here is derived from an EMBL/GenBank/DDBJ whole genome shotgun (WGS) entry which is preliminary data.</text>
</comment>
<name>A0ABW1J404_9PSEU</name>
<dbReference type="InterPro" id="IPR058158">
    <property type="entry name" value="Phage_zn-bd_3"/>
</dbReference>
<dbReference type="RefSeq" id="WP_379585647.1">
    <property type="nucleotide sequence ID" value="NZ_JBHSQW010000031.1"/>
</dbReference>
<feature type="compositionally biased region" description="Low complexity" evidence="1">
    <location>
        <begin position="89"/>
        <end position="98"/>
    </location>
</feature>
<evidence type="ECO:0000313" key="4">
    <source>
        <dbReference type="Proteomes" id="UP001596302"/>
    </source>
</evidence>
<keyword evidence="4" id="KW-1185">Reference proteome</keyword>
<evidence type="ECO:0000313" key="3">
    <source>
        <dbReference type="EMBL" id="MFC5995564.1"/>
    </source>
</evidence>
<evidence type="ECO:0000256" key="1">
    <source>
        <dbReference type="SAM" id="MobiDB-lite"/>
    </source>
</evidence>
<organism evidence="3 4">
    <name type="scientific">Pseudonocardia hispaniensis</name>
    <dbReference type="NCBI Taxonomy" id="904933"/>
    <lineage>
        <taxon>Bacteria</taxon>
        <taxon>Bacillati</taxon>
        <taxon>Actinomycetota</taxon>
        <taxon>Actinomycetes</taxon>
        <taxon>Pseudonocardiales</taxon>
        <taxon>Pseudonocardiaceae</taxon>
        <taxon>Pseudonocardia</taxon>
    </lineage>
</organism>
<sequence length="98" mass="10602">MRLVRMSCCGLEWVGVERAHCCRRTGGCGRVFDDATLWDDHRSGGVCIDPVTLGLVQTRNGIWLRAMDYAPGGAGPGRLPVPRGRRRPASGARVSHAS</sequence>
<dbReference type="Proteomes" id="UP001596302">
    <property type="component" value="Unassembled WGS sequence"/>
</dbReference>